<dbReference type="PANTHER" id="PTHR40266:SF2">
    <property type="entry name" value="TOXIN HIGB-1"/>
    <property type="match status" value="1"/>
</dbReference>
<protein>
    <submittedName>
        <fullName evidence="1">Endoribonuclease HigB</fullName>
    </submittedName>
</protein>
<evidence type="ECO:0000313" key="2">
    <source>
        <dbReference type="Proteomes" id="UP000289220"/>
    </source>
</evidence>
<dbReference type="PANTHER" id="PTHR40266">
    <property type="entry name" value="TOXIN HIGB-1"/>
    <property type="match status" value="1"/>
</dbReference>
<dbReference type="AlphaFoldDB" id="A0A7Z8Y514"/>
<dbReference type="Gene3D" id="3.30.2310.20">
    <property type="entry name" value="RelE-like"/>
    <property type="match status" value="1"/>
</dbReference>
<name>A0A7Z8Y514_9CAUL</name>
<evidence type="ECO:0000313" key="1">
    <source>
        <dbReference type="EMBL" id="VDC50804.1"/>
    </source>
</evidence>
<comment type="caution">
    <text evidence="1">The sequence shown here is derived from an EMBL/GenBank/DDBJ whole genome shotgun (WGS) entry which is preliminary data.</text>
</comment>
<dbReference type="InterPro" id="IPR007711">
    <property type="entry name" value="HigB-1"/>
</dbReference>
<dbReference type="RefSeq" id="WP_196066385.1">
    <property type="nucleotide sequence ID" value="NZ_UXHF01000049.1"/>
</dbReference>
<dbReference type="EMBL" id="UXHF01000049">
    <property type="protein sequence ID" value="VDC50804.1"/>
    <property type="molecule type" value="Genomic_DNA"/>
</dbReference>
<dbReference type="Pfam" id="PF05015">
    <property type="entry name" value="HigB-like_toxin"/>
    <property type="match status" value="1"/>
</dbReference>
<proteinExistence type="predicted"/>
<reference evidence="1 2" key="1">
    <citation type="submission" date="2018-11" db="EMBL/GenBank/DDBJ databases">
        <authorList>
            <person name="Peiro R."/>
            <person name="Begona"/>
            <person name="Cbmso G."/>
            <person name="Lopez M."/>
            <person name="Gonzalez S."/>
            <person name="Sacristan E."/>
            <person name="Castillo E."/>
        </authorList>
    </citation>
    <scope>NUCLEOTIDE SEQUENCE [LARGE SCALE GENOMIC DNA]</scope>
    <source>
        <strain evidence="1">Brev_genome</strain>
    </source>
</reference>
<accession>A0A7Z8Y514</accession>
<keyword evidence="2" id="KW-1185">Reference proteome</keyword>
<dbReference type="InterPro" id="IPR035093">
    <property type="entry name" value="RelE/ParE_toxin_dom_sf"/>
</dbReference>
<gene>
    <name evidence="1" type="primary">higB</name>
    <name evidence="1" type="ORF">BREV_BREV_02294</name>
</gene>
<dbReference type="Proteomes" id="UP000289220">
    <property type="component" value="Unassembled WGS sequence"/>
</dbReference>
<organism evidence="1 2">
    <name type="scientific">Brevundimonas mediterranea</name>
    <dbReference type="NCBI Taxonomy" id="74329"/>
    <lineage>
        <taxon>Bacteria</taxon>
        <taxon>Pseudomonadati</taxon>
        <taxon>Pseudomonadota</taxon>
        <taxon>Alphaproteobacteria</taxon>
        <taxon>Caulobacterales</taxon>
        <taxon>Caulobacteraceae</taxon>
        <taxon>Brevundimonas</taxon>
    </lineage>
</organism>
<dbReference type="SUPFAM" id="SSF143011">
    <property type="entry name" value="RelE-like"/>
    <property type="match status" value="1"/>
</dbReference>
<sequence length="99" mass="11297">MEIKSFKSKGLKALYKAEKGETVKDVPADLTKKLQAQLTLLQSASNIHQIVSMGMWKVHELKPKSSGKWSMWVTGNYRLTFWLDPDTNAISDVDLEDYH</sequence>